<evidence type="ECO:0000259" key="1">
    <source>
        <dbReference type="Pfam" id="PF05368"/>
    </source>
</evidence>
<dbReference type="PANTHER" id="PTHR47129:SF1">
    <property type="entry name" value="NMRA-LIKE DOMAIN-CONTAINING PROTEIN"/>
    <property type="match status" value="1"/>
</dbReference>
<accession>A0AAN6M2S6</accession>
<name>A0AAN6M2S6_9PLEO</name>
<sequence length="326" mass="36484">MSIALTSATGKLGSAVLQAILDNELIDPAELVVCTSSNPDDKRFDALRNQKITVRYNNFDEPDSLERAFSGCSKLFLVSTPRIEMDYNDAPLWKGREAHHRAAIDAAVKAGVKHIYYTSLAFGNPSKAGVMRAHIRTEKYLNDLADQGTIDFTIIREGLYNESWPLYFGYYFGLLEDKRQKVVVAGDGPISWTAISDMAFGTAKIVVAPSGEWKGKTLYLSQNKTWTLERMSRLISTWVHQDVRVEVVSREEFVEHYATKGMEKASVEWWSTTYDALKDGECDIKDTTLEGILKEAGREPKSFEATVGEMLKHDRGPGLIPENSKG</sequence>
<keyword evidence="3" id="KW-1185">Reference proteome</keyword>
<dbReference type="InterPro" id="IPR052718">
    <property type="entry name" value="NmrA-type_oxidoreductase"/>
</dbReference>
<evidence type="ECO:0000313" key="3">
    <source>
        <dbReference type="Proteomes" id="UP001280581"/>
    </source>
</evidence>
<protein>
    <recommendedName>
        <fullName evidence="1">NmrA-like domain-containing protein</fullName>
    </recommendedName>
</protein>
<reference evidence="2 3" key="1">
    <citation type="submission" date="2021-02" db="EMBL/GenBank/DDBJ databases">
        <title>Genome assembly of Pseudopithomyces chartarum.</title>
        <authorList>
            <person name="Jauregui R."/>
            <person name="Singh J."/>
            <person name="Voisey C."/>
        </authorList>
    </citation>
    <scope>NUCLEOTIDE SEQUENCE [LARGE SCALE GENOMIC DNA]</scope>
    <source>
        <strain evidence="2 3">AGR01</strain>
    </source>
</reference>
<dbReference type="PANTHER" id="PTHR47129">
    <property type="entry name" value="QUINONE OXIDOREDUCTASE 2"/>
    <property type="match status" value="1"/>
</dbReference>
<dbReference type="Proteomes" id="UP001280581">
    <property type="component" value="Unassembled WGS sequence"/>
</dbReference>
<dbReference type="SUPFAM" id="SSF51735">
    <property type="entry name" value="NAD(P)-binding Rossmann-fold domains"/>
    <property type="match status" value="1"/>
</dbReference>
<proteinExistence type="predicted"/>
<dbReference type="InterPro" id="IPR036291">
    <property type="entry name" value="NAD(P)-bd_dom_sf"/>
</dbReference>
<dbReference type="Gene3D" id="3.40.50.720">
    <property type="entry name" value="NAD(P)-binding Rossmann-like Domain"/>
    <property type="match status" value="1"/>
</dbReference>
<dbReference type="AlphaFoldDB" id="A0AAN6M2S6"/>
<evidence type="ECO:0000313" key="2">
    <source>
        <dbReference type="EMBL" id="KAK3215320.1"/>
    </source>
</evidence>
<organism evidence="2 3">
    <name type="scientific">Pseudopithomyces chartarum</name>
    <dbReference type="NCBI Taxonomy" id="1892770"/>
    <lineage>
        <taxon>Eukaryota</taxon>
        <taxon>Fungi</taxon>
        <taxon>Dikarya</taxon>
        <taxon>Ascomycota</taxon>
        <taxon>Pezizomycotina</taxon>
        <taxon>Dothideomycetes</taxon>
        <taxon>Pleosporomycetidae</taxon>
        <taxon>Pleosporales</taxon>
        <taxon>Massarineae</taxon>
        <taxon>Didymosphaeriaceae</taxon>
        <taxon>Pseudopithomyces</taxon>
    </lineage>
</organism>
<dbReference type="Gene3D" id="3.90.25.10">
    <property type="entry name" value="UDP-galactose 4-epimerase, domain 1"/>
    <property type="match status" value="1"/>
</dbReference>
<feature type="domain" description="NmrA-like" evidence="1">
    <location>
        <begin position="3"/>
        <end position="255"/>
    </location>
</feature>
<dbReference type="EMBL" id="WVTA01000003">
    <property type="protein sequence ID" value="KAK3215320.1"/>
    <property type="molecule type" value="Genomic_DNA"/>
</dbReference>
<dbReference type="Pfam" id="PF05368">
    <property type="entry name" value="NmrA"/>
    <property type="match status" value="1"/>
</dbReference>
<dbReference type="InterPro" id="IPR008030">
    <property type="entry name" value="NmrA-like"/>
</dbReference>
<gene>
    <name evidence="2" type="ORF">GRF29_19g2930887</name>
</gene>
<comment type="caution">
    <text evidence="2">The sequence shown here is derived from an EMBL/GenBank/DDBJ whole genome shotgun (WGS) entry which is preliminary data.</text>
</comment>